<dbReference type="Pfam" id="PF07386">
    <property type="entry name" value="DUF1499"/>
    <property type="match status" value="1"/>
</dbReference>
<keyword evidence="1" id="KW-0812">Transmembrane</keyword>
<feature type="transmembrane region" description="Helical" evidence="1">
    <location>
        <begin position="102"/>
        <end position="122"/>
    </location>
</feature>
<feature type="transmembrane region" description="Helical" evidence="1">
    <location>
        <begin position="36"/>
        <end position="63"/>
    </location>
</feature>
<keyword evidence="1" id="KW-1133">Transmembrane helix</keyword>
<gene>
    <name evidence="2" type="ORF">MNBD_ALPHA04-376</name>
</gene>
<dbReference type="EMBL" id="UOEF01000009">
    <property type="protein sequence ID" value="VAV87287.1"/>
    <property type="molecule type" value="Genomic_DNA"/>
</dbReference>
<reference evidence="2" key="1">
    <citation type="submission" date="2018-06" db="EMBL/GenBank/DDBJ databases">
        <authorList>
            <person name="Zhirakovskaya E."/>
        </authorList>
    </citation>
    <scope>NUCLEOTIDE SEQUENCE</scope>
</reference>
<evidence type="ECO:0008006" key="3">
    <source>
        <dbReference type="Google" id="ProtNLM"/>
    </source>
</evidence>
<evidence type="ECO:0000313" key="2">
    <source>
        <dbReference type="EMBL" id="VAV87287.1"/>
    </source>
</evidence>
<evidence type="ECO:0000256" key="1">
    <source>
        <dbReference type="SAM" id="Phobius"/>
    </source>
</evidence>
<keyword evidence="1" id="KW-0472">Membrane</keyword>
<name>A0A3B0R710_9ZZZZ</name>
<proteinExistence type="predicted"/>
<dbReference type="AlphaFoldDB" id="A0A3B0R710"/>
<accession>A0A3B0R710</accession>
<dbReference type="InterPro" id="IPR010865">
    <property type="entry name" value="DUF1499"/>
</dbReference>
<feature type="transmembrane region" description="Helical" evidence="1">
    <location>
        <begin position="69"/>
        <end position="90"/>
    </location>
</feature>
<sequence length="287" mass="30918">MDKQQKPADDLAATATVESTIVGGKFAPLRQNPKGWIVLTIAIAAVITFFGAAAGAGIGLWGWQAGLGALPWTGLAAIIAVIIGIIGIVLDRRKGRKTRWPILGLGMLISVIFLGYMAGYLITARTLPAIHDITTDLADPPQFTALKLRADNWDNIPGADDDEMRGMNPRQRWAVLHQDAYSDVRSVRIDQPVAEVIEKAKRLTKDRGWKIASVDPAAGHLEATATISLFRFKDDVVIRARAAENGAASIIDMRSVSRVGRSDLGANAKRIRQFLSDLSGTTTAATQ</sequence>
<organism evidence="2">
    <name type="scientific">hydrothermal vent metagenome</name>
    <dbReference type="NCBI Taxonomy" id="652676"/>
    <lineage>
        <taxon>unclassified sequences</taxon>
        <taxon>metagenomes</taxon>
        <taxon>ecological metagenomes</taxon>
    </lineage>
</organism>
<protein>
    <recommendedName>
        <fullName evidence="3">DUF1499 domain-containing protein</fullName>
    </recommendedName>
</protein>